<evidence type="ECO:0000313" key="2">
    <source>
        <dbReference type="Proteomes" id="UP000741863"/>
    </source>
</evidence>
<organism evidence="1 2">
    <name type="scientific">Geomicrobium sediminis</name>
    <dbReference type="NCBI Taxonomy" id="1347788"/>
    <lineage>
        <taxon>Bacteria</taxon>
        <taxon>Bacillati</taxon>
        <taxon>Bacillota</taxon>
        <taxon>Bacilli</taxon>
        <taxon>Bacillales</taxon>
        <taxon>Geomicrobium</taxon>
    </lineage>
</organism>
<dbReference type="Proteomes" id="UP000741863">
    <property type="component" value="Unassembled WGS sequence"/>
</dbReference>
<keyword evidence="2" id="KW-1185">Reference proteome</keyword>
<dbReference type="RefSeq" id="WP_169966638.1">
    <property type="nucleotide sequence ID" value="NZ_JAFBEC010000028.1"/>
</dbReference>
<protein>
    <recommendedName>
        <fullName evidence="3">DUF2642 domain-containing protein</fullName>
    </recommendedName>
</protein>
<reference evidence="1 2" key="1">
    <citation type="submission" date="2021-01" db="EMBL/GenBank/DDBJ databases">
        <title>Genomic Encyclopedia of Type Strains, Phase IV (KMG-IV): sequencing the most valuable type-strain genomes for metagenomic binning, comparative biology and taxonomic classification.</title>
        <authorList>
            <person name="Goeker M."/>
        </authorList>
    </citation>
    <scope>NUCLEOTIDE SEQUENCE [LARGE SCALE GENOMIC DNA]</scope>
    <source>
        <strain evidence="1 2">DSM 25540</strain>
    </source>
</reference>
<sequence>MFFYRLKKELYSKLGTRIEVTTDNNFIEGMLITVTSEYIGLEVNDGYGSGDVIYVRLREINQVWDQSFV</sequence>
<gene>
    <name evidence="1" type="ORF">JOD17_004319</name>
</gene>
<evidence type="ECO:0000313" key="1">
    <source>
        <dbReference type="EMBL" id="MBM7635170.1"/>
    </source>
</evidence>
<evidence type="ECO:0008006" key="3">
    <source>
        <dbReference type="Google" id="ProtNLM"/>
    </source>
</evidence>
<name>A0ABS2PJG9_9BACL</name>
<accession>A0ABS2PJG9</accession>
<proteinExistence type="predicted"/>
<dbReference type="EMBL" id="JAFBEC010000028">
    <property type="protein sequence ID" value="MBM7635170.1"/>
    <property type="molecule type" value="Genomic_DNA"/>
</dbReference>
<comment type="caution">
    <text evidence="1">The sequence shown here is derived from an EMBL/GenBank/DDBJ whole genome shotgun (WGS) entry which is preliminary data.</text>
</comment>